<gene>
    <name evidence="2" type="ORF">NCTC13079_00934</name>
</gene>
<protein>
    <submittedName>
        <fullName evidence="2">Protein required for the initiation of cell division</fullName>
    </submittedName>
</protein>
<reference evidence="2 3" key="1">
    <citation type="submission" date="2018-12" db="EMBL/GenBank/DDBJ databases">
        <authorList>
            <consortium name="Pathogen Informatics"/>
        </authorList>
    </citation>
    <scope>NUCLEOTIDE SEQUENCE [LARGE SCALE GENOMIC DNA]</scope>
    <source>
        <strain evidence="2 3">NCTC13079</strain>
    </source>
</reference>
<keyword evidence="1" id="KW-0472">Membrane</keyword>
<evidence type="ECO:0000256" key="1">
    <source>
        <dbReference type="SAM" id="Phobius"/>
    </source>
</evidence>
<keyword evidence="1" id="KW-1133">Transmembrane helix</keyword>
<name>A0A3S4YKZ5_9FIRM</name>
<evidence type="ECO:0000313" key="3">
    <source>
        <dbReference type="Proteomes" id="UP000269544"/>
    </source>
</evidence>
<evidence type="ECO:0000313" key="2">
    <source>
        <dbReference type="EMBL" id="VEJ35768.1"/>
    </source>
</evidence>
<dbReference type="EMBL" id="LR134523">
    <property type="protein sequence ID" value="VEJ35768.1"/>
    <property type="molecule type" value="Genomic_DNA"/>
</dbReference>
<keyword evidence="1" id="KW-0812">Transmembrane</keyword>
<dbReference type="RefSeq" id="WP_126465527.1">
    <property type="nucleotide sequence ID" value="NZ_JAUSWF010000009.1"/>
</dbReference>
<dbReference type="KEGG" id="piv:NCTC13079_00934"/>
<keyword evidence="3" id="KW-1185">Reference proteome</keyword>
<feature type="transmembrane region" description="Helical" evidence="1">
    <location>
        <begin position="21"/>
        <end position="44"/>
    </location>
</feature>
<dbReference type="GO" id="GO:0051301">
    <property type="term" value="P:cell division"/>
    <property type="evidence" value="ECO:0007669"/>
    <property type="project" value="UniProtKB-KW"/>
</dbReference>
<accession>A0A3S4YKZ5</accession>
<dbReference type="Proteomes" id="UP000269544">
    <property type="component" value="Chromosome"/>
</dbReference>
<dbReference type="AlphaFoldDB" id="A0A3S4YKZ5"/>
<dbReference type="OrthoDB" id="1707751at2"/>
<sequence>MKRVQRSRQQKTRAAKRRRPRARGVSAVFLAAAVIVVLGITLVFNLKTHTQIAELNTAIAKQHASLEEMDKTYRDLNAGLDAIKSSEDILRKAKFQLGMVYPDNDQVKYIDVNMKNEKNDVNENVYLNPVISVLHIFKED</sequence>
<proteinExistence type="predicted"/>
<keyword evidence="2" id="KW-0131">Cell cycle</keyword>
<organism evidence="2 3">
    <name type="scientific">Aedoeadaptatus ivorii</name>
    <dbReference type="NCBI Taxonomy" id="54006"/>
    <lineage>
        <taxon>Bacteria</taxon>
        <taxon>Bacillati</taxon>
        <taxon>Bacillota</taxon>
        <taxon>Tissierellia</taxon>
        <taxon>Tissierellales</taxon>
        <taxon>Peptoniphilaceae</taxon>
        <taxon>Aedoeadaptatus</taxon>
    </lineage>
</organism>
<keyword evidence="2" id="KW-0132">Cell division</keyword>